<reference evidence="1 2" key="1">
    <citation type="journal article" date="2021" name="Commun. Biol.">
        <title>The genome of Shorea leprosula (Dipterocarpaceae) highlights the ecological relevance of drought in aseasonal tropical rainforests.</title>
        <authorList>
            <person name="Ng K.K.S."/>
            <person name="Kobayashi M.J."/>
            <person name="Fawcett J.A."/>
            <person name="Hatakeyama M."/>
            <person name="Paape T."/>
            <person name="Ng C.H."/>
            <person name="Ang C.C."/>
            <person name="Tnah L.H."/>
            <person name="Lee C.T."/>
            <person name="Nishiyama T."/>
            <person name="Sese J."/>
            <person name="O'Brien M.J."/>
            <person name="Copetti D."/>
            <person name="Mohd Noor M.I."/>
            <person name="Ong R.C."/>
            <person name="Putra M."/>
            <person name="Sireger I.Z."/>
            <person name="Indrioko S."/>
            <person name="Kosugi Y."/>
            <person name="Izuno A."/>
            <person name="Isagi Y."/>
            <person name="Lee S.L."/>
            <person name="Shimizu K.K."/>
        </authorList>
    </citation>
    <scope>NUCLEOTIDE SEQUENCE [LARGE SCALE GENOMIC DNA]</scope>
    <source>
        <strain evidence="1">214</strain>
    </source>
</reference>
<dbReference type="AlphaFoldDB" id="A0AAV5J4U1"/>
<organism evidence="1 2">
    <name type="scientific">Rubroshorea leprosula</name>
    <dbReference type="NCBI Taxonomy" id="152421"/>
    <lineage>
        <taxon>Eukaryota</taxon>
        <taxon>Viridiplantae</taxon>
        <taxon>Streptophyta</taxon>
        <taxon>Embryophyta</taxon>
        <taxon>Tracheophyta</taxon>
        <taxon>Spermatophyta</taxon>
        <taxon>Magnoliopsida</taxon>
        <taxon>eudicotyledons</taxon>
        <taxon>Gunneridae</taxon>
        <taxon>Pentapetalae</taxon>
        <taxon>rosids</taxon>
        <taxon>malvids</taxon>
        <taxon>Malvales</taxon>
        <taxon>Dipterocarpaceae</taxon>
        <taxon>Rubroshorea</taxon>
    </lineage>
</organism>
<evidence type="ECO:0000313" key="2">
    <source>
        <dbReference type="Proteomes" id="UP001054252"/>
    </source>
</evidence>
<keyword evidence="2" id="KW-1185">Reference proteome</keyword>
<protein>
    <submittedName>
        <fullName evidence="1">Uncharacterized protein</fullName>
    </submittedName>
</protein>
<accession>A0AAV5J4U1</accession>
<proteinExistence type="predicted"/>
<sequence>MKRDSKLFSSSPLLPLRKSFPILDAFCSLNLQFPSVFGVDDDFSVCVNLLVSFCFRLKTSYFAFIMVIKLVRFSCFNRMTLVQYICLILDDF</sequence>
<name>A0AAV5J4U1_9ROSI</name>
<comment type="caution">
    <text evidence="1">The sequence shown here is derived from an EMBL/GenBank/DDBJ whole genome shotgun (WGS) entry which is preliminary data.</text>
</comment>
<evidence type="ECO:0000313" key="1">
    <source>
        <dbReference type="EMBL" id="GKV07061.1"/>
    </source>
</evidence>
<dbReference type="Proteomes" id="UP001054252">
    <property type="component" value="Unassembled WGS sequence"/>
</dbReference>
<gene>
    <name evidence="1" type="ORF">SLEP1_g18869</name>
</gene>
<dbReference type="EMBL" id="BPVZ01000026">
    <property type="protein sequence ID" value="GKV07061.1"/>
    <property type="molecule type" value="Genomic_DNA"/>
</dbReference>